<dbReference type="AlphaFoldDB" id="A0A657PMY7"/>
<reference evidence="1" key="1">
    <citation type="submission" date="2017-02" db="EMBL/GenBank/DDBJ databases">
        <title>Novel co-symbiosis in the unique lucinid bivalve Phacoides pectinatus.</title>
        <authorList>
            <person name="Lim S.J."/>
            <person name="Davis B.G."/>
            <person name="Gill D.E."/>
            <person name="Engel A.S."/>
            <person name="Anderson L.C."/>
            <person name="Campbell B.J."/>
        </authorList>
    </citation>
    <scope>NUCLEOTIDE SEQUENCE [LARGE SCALE GENOMIC DNA]</scope>
    <source>
        <strain evidence="1">LUC13016_P6</strain>
    </source>
</reference>
<dbReference type="EMBL" id="MUIE01000146">
    <property type="protein sequence ID" value="OQX35893.1"/>
    <property type="molecule type" value="Genomic_DNA"/>
</dbReference>
<proteinExistence type="predicted"/>
<protein>
    <submittedName>
        <fullName evidence="1">Uncharacterized protein</fullName>
    </submittedName>
</protein>
<name>A0A657PMY7_9GAMM</name>
<gene>
    <name evidence="1" type="ORF">B0D84_01995</name>
</gene>
<evidence type="ECO:0000313" key="2">
    <source>
        <dbReference type="Proteomes" id="UP000243361"/>
    </source>
</evidence>
<keyword evidence="2" id="KW-1185">Reference proteome</keyword>
<sequence>ARLEDALRAPLEGDAGRVLAVLEQSRALQRPERLQALLQLLSAVRPEGARRAVALYSRALEAAAAVTARSLSGGGLRGAALGAELRRLRAAAVARVIGA</sequence>
<evidence type="ECO:0000313" key="1">
    <source>
        <dbReference type="EMBL" id="OQX35893.1"/>
    </source>
</evidence>
<feature type="non-terminal residue" evidence="1">
    <location>
        <position position="1"/>
    </location>
</feature>
<dbReference type="Proteomes" id="UP000243361">
    <property type="component" value="Unassembled WGS sequence"/>
</dbReference>
<accession>A0A657PMY7</accession>
<comment type="caution">
    <text evidence="1">The sequence shown here is derived from an EMBL/GenBank/DDBJ whole genome shotgun (WGS) entry which is preliminary data.</text>
</comment>
<organism evidence="1 2">
    <name type="scientific">Candidatus Sedimenticola endophacoides</name>
    <dbReference type="NCBI Taxonomy" id="2548426"/>
    <lineage>
        <taxon>Bacteria</taxon>
        <taxon>Pseudomonadati</taxon>
        <taxon>Pseudomonadota</taxon>
        <taxon>Gammaproteobacteria</taxon>
        <taxon>Chromatiales</taxon>
        <taxon>Sedimenticolaceae</taxon>
        <taxon>Sedimenticola</taxon>
    </lineage>
</organism>